<dbReference type="CDD" id="cd06445">
    <property type="entry name" value="ATase"/>
    <property type="match status" value="1"/>
</dbReference>
<feature type="domain" description="HTH araC/xylS-type" evidence="14">
    <location>
        <begin position="87"/>
        <end position="184"/>
    </location>
</feature>
<keyword evidence="8" id="KW-0010">Activator</keyword>
<keyword evidence="6" id="KW-0227">DNA damage</keyword>
<accession>A0A843YGK2</accession>
<keyword evidence="16" id="KW-1185">Reference proteome</keyword>
<keyword evidence="4 15" id="KW-0489">Methyltransferase</keyword>
<dbReference type="PANTHER" id="PTHR10815">
    <property type="entry name" value="METHYLATED-DNA--PROTEIN-CYSTEINE METHYLTRANSFERASE"/>
    <property type="match status" value="1"/>
</dbReference>
<dbReference type="InterPro" id="IPR018060">
    <property type="entry name" value="HTH_AraC"/>
</dbReference>
<reference evidence="15 16" key="1">
    <citation type="submission" date="2019-10" db="EMBL/GenBank/DDBJ databases">
        <title>Epibacterium sp. nov., isolated from seawater.</title>
        <authorList>
            <person name="Zhang X."/>
            <person name="Li N."/>
        </authorList>
    </citation>
    <scope>NUCLEOTIDE SEQUENCE [LARGE SCALE GENOMIC DNA]</scope>
    <source>
        <strain evidence="15 16">SM1979</strain>
    </source>
</reference>
<keyword evidence="9" id="KW-0804">Transcription</keyword>
<dbReference type="SUPFAM" id="SSF46689">
    <property type="entry name" value="Homeodomain-like"/>
    <property type="match status" value="1"/>
</dbReference>
<dbReference type="Gene3D" id="1.10.10.60">
    <property type="entry name" value="Homeodomain-like"/>
    <property type="match status" value="2"/>
</dbReference>
<keyword evidence="7" id="KW-0805">Transcription regulation</keyword>
<dbReference type="SUPFAM" id="SSF53155">
    <property type="entry name" value="Methylated DNA-protein cysteine methyltransferase domain"/>
    <property type="match status" value="1"/>
</dbReference>
<dbReference type="InterPro" id="IPR014048">
    <property type="entry name" value="MethylDNA_cys_MeTrfase_DNA-bd"/>
</dbReference>
<dbReference type="GO" id="GO:0008270">
    <property type="term" value="F:zinc ion binding"/>
    <property type="evidence" value="ECO:0007669"/>
    <property type="project" value="InterPro"/>
</dbReference>
<feature type="binding site" evidence="13">
    <location>
        <position position="37"/>
    </location>
    <ligand>
        <name>Zn(2+)</name>
        <dbReference type="ChEBI" id="CHEBI:29105"/>
    </ligand>
</feature>
<keyword evidence="5 15" id="KW-0808">Transferase</keyword>
<feature type="active site" description="Nucleophile; methyl group acceptor from methylphosphotriester" evidence="12">
    <location>
        <position position="37"/>
    </location>
</feature>
<evidence type="ECO:0000256" key="9">
    <source>
        <dbReference type="ARBA" id="ARBA00023163"/>
    </source>
</evidence>
<evidence type="ECO:0000313" key="16">
    <source>
        <dbReference type="Proteomes" id="UP000444174"/>
    </source>
</evidence>
<comment type="caution">
    <text evidence="15">The sequence shown here is derived from an EMBL/GenBank/DDBJ whole genome shotgun (WGS) entry which is preliminary data.</text>
</comment>
<dbReference type="PROSITE" id="PS00374">
    <property type="entry name" value="MGMT"/>
    <property type="match status" value="1"/>
</dbReference>
<evidence type="ECO:0000256" key="7">
    <source>
        <dbReference type="ARBA" id="ARBA00023015"/>
    </source>
</evidence>
<keyword evidence="13" id="KW-0862">Zinc</keyword>
<dbReference type="InterPro" id="IPR036388">
    <property type="entry name" value="WH-like_DNA-bd_sf"/>
</dbReference>
<dbReference type="EC" id="2.1.1.63" evidence="3"/>
<dbReference type="Gene3D" id="1.10.10.10">
    <property type="entry name" value="Winged helix-like DNA-binding domain superfamily/Winged helix DNA-binding domain"/>
    <property type="match status" value="1"/>
</dbReference>
<feature type="active site" description="Nucleophile; methyl group acceptor from either O6-methylguanine or O4-methylthymine" evidence="12">
    <location>
        <position position="322"/>
    </location>
</feature>
<comment type="catalytic activity">
    <reaction evidence="11">
        <text>a 6-O-methyl-2'-deoxyguanosine in DNA + L-cysteinyl-[protein] = S-methyl-L-cysteinyl-[protein] + a 2'-deoxyguanosine in DNA</text>
        <dbReference type="Rhea" id="RHEA:24000"/>
        <dbReference type="Rhea" id="RHEA-COMP:10131"/>
        <dbReference type="Rhea" id="RHEA-COMP:10132"/>
        <dbReference type="Rhea" id="RHEA-COMP:11367"/>
        <dbReference type="Rhea" id="RHEA-COMP:11368"/>
        <dbReference type="ChEBI" id="CHEBI:29950"/>
        <dbReference type="ChEBI" id="CHEBI:82612"/>
        <dbReference type="ChEBI" id="CHEBI:85445"/>
        <dbReference type="ChEBI" id="CHEBI:85448"/>
        <dbReference type="EC" id="2.1.1.63"/>
    </reaction>
</comment>
<evidence type="ECO:0000256" key="1">
    <source>
        <dbReference type="ARBA" id="ARBA00001286"/>
    </source>
</evidence>
<dbReference type="Pfam" id="PF02805">
    <property type="entry name" value="Ada_Zn_binding"/>
    <property type="match status" value="1"/>
</dbReference>
<evidence type="ECO:0000256" key="11">
    <source>
        <dbReference type="ARBA" id="ARBA00049348"/>
    </source>
</evidence>
<dbReference type="Proteomes" id="UP000444174">
    <property type="component" value="Unassembled WGS sequence"/>
</dbReference>
<dbReference type="GO" id="GO:0003700">
    <property type="term" value="F:DNA-binding transcription factor activity"/>
    <property type="evidence" value="ECO:0007669"/>
    <property type="project" value="InterPro"/>
</dbReference>
<dbReference type="InterPro" id="IPR009057">
    <property type="entry name" value="Homeodomain-like_sf"/>
</dbReference>
<dbReference type="PANTHER" id="PTHR10815:SF14">
    <property type="entry name" value="BIFUNCTIONAL TRANSCRIPTIONAL ACTIVATOR_DNA REPAIR ENZYME ADA"/>
    <property type="match status" value="1"/>
</dbReference>
<evidence type="ECO:0000256" key="12">
    <source>
        <dbReference type="PIRSR" id="PIRSR000409-1"/>
    </source>
</evidence>
<dbReference type="NCBIfam" id="NF011964">
    <property type="entry name" value="PRK15435.1"/>
    <property type="match status" value="1"/>
</dbReference>
<evidence type="ECO:0000259" key="14">
    <source>
        <dbReference type="PROSITE" id="PS01124"/>
    </source>
</evidence>
<dbReference type="PIRSF" id="PIRSF000409">
    <property type="entry name" value="Ada"/>
    <property type="match status" value="1"/>
</dbReference>
<comment type="cofactor">
    <cofactor evidence="13">
        <name>Zn(2+)</name>
        <dbReference type="ChEBI" id="CHEBI:29105"/>
    </cofactor>
    <text evidence="13">Binds 1 zinc ion per subunit.</text>
</comment>
<comment type="similarity">
    <text evidence="2">Belongs to the MGMT family.</text>
</comment>
<dbReference type="InterPro" id="IPR035451">
    <property type="entry name" value="Ada-like_dom_sf"/>
</dbReference>
<evidence type="ECO:0000256" key="5">
    <source>
        <dbReference type="ARBA" id="ARBA00022679"/>
    </source>
</evidence>
<dbReference type="SMART" id="SM00342">
    <property type="entry name" value="HTH_ARAC"/>
    <property type="match status" value="1"/>
</dbReference>
<dbReference type="GO" id="GO:0043565">
    <property type="term" value="F:sequence-specific DNA binding"/>
    <property type="evidence" value="ECO:0007669"/>
    <property type="project" value="InterPro"/>
</dbReference>
<feature type="binding site" evidence="13">
    <location>
        <position position="71"/>
    </location>
    <ligand>
        <name>Zn(2+)</name>
        <dbReference type="ChEBI" id="CHEBI:29105"/>
    </ligand>
</feature>
<keyword evidence="15" id="KW-0238">DNA-binding</keyword>
<dbReference type="GO" id="GO:0003908">
    <property type="term" value="F:methylated-DNA-[protein]-cysteine S-methyltransferase activity"/>
    <property type="evidence" value="ECO:0007669"/>
    <property type="project" value="UniProtKB-EC"/>
</dbReference>
<dbReference type="InterPro" id="IPR036217">
    <property type="entry name" value="MethylDNA_cys_MeTrfase_DNAb"/>
</dbReference>
<evidence type="ECO:0000256" key="8">
    <source>
        <dbReference type="ARBA" id="ARBA00023159"/>
    </source>
</evidence>
<feature type="binding site" evidence="13">
    <location>
        <position position="41"/>
    </location>
    <ligand>
        <name>Zn(2+)</name>
        <dbReference type="ChEBI" id="CHEBI:29105"/>
    </ligand>
</feature>
<evidence type="ECO:0000256" key="3">
    <source>
        <dbReference type="ARBA" id="ARBA00011918"/>
    </source>
</evidence>
<dbReference type="InterPro" id="IPR016221">
    <property type="entry name" value="Bifunct_regulatory_prot_Ada"/>
</dbReference>
<dbReference type="GO" id="GO:0032259">
    <property type="term" value="P:methylation"/>
    <property type="evidence" value="ECO:0007669"/>
    <property type="project" value="UniProtKB-KW"/>
</dbReference>
<protein>
    <recommendedName>
        <fullName evidence="3">methylated-DNA--[protein]-cysteine S-methyltransferase</fullName>
        <ecNumber evidence="3">2.1.1.63</ecNumber>
    </recommendedName>
</protein>
<keyword evidence="13" id="KW-0479">Metal-binding</keyword>
<dbReference type="Gene3D" id="3.40.10.10">
    <property type="entry name" value="DNA Methylphosphotriester Repair Domain"/>
    <property type="match status" value="1"/>
</dbReference>
<evidence type="ECO:0000256" key="6">
    <source>
        <dbReference type="ARBA" id="ARBA00022763"/>
    </source>
</evidence>
<dbReference type="SUPFAM" id="SSF46767">
    <property type="entry name" value="Methylated DNA-protein cysteine methyltransferase, C-terminal domain"/>
    <property type="match status" value="1"/>
</dbReference>
<evidence type="ECO:0000256" key="2">
    <source>
        <dbReference type="ARBA" id="ARBA00008711"/>
    </source>
</evidence>
<dbReference type="InterPro" id="IPR036631">
    <property type="entry name" value="MGMT_N_sf"/>
</dbReference>
<evidence type="ECO:0000256" key="10">
    <source>
        <dbReference type="ARBA" id="ARBA00023204"/>
    </source>
</evidence>
<dbReference type="Pfam" id="PF01035">
    <property type="entry name" value="DNA_binding_1"/>
    <property type="match status" value="1"/>
</dbReference>
<feature type="binding site" evidence="13">
    <location>
        <position position="68"/>
    </location>
    <ligand>
        <name>Zn(2+)</name>
        <dbReference type="ChEBI" id="CHEBI:29105"/>
    </ligand>
</feature>
<name>A0A843YGK2_9RHOB</name>
<dbReference type="Pfam" id="PF12833">
    <property type="entry name" value="HTH_18"/>
    <property type="match status" value="1"/>
</dbReference>
<sequence length="353" mass="38850">MNVAMKPTDVLWQAVLEREQNPNPPFFYAVKTTGIYCRPNCPSRRPKRQNAAFYASCALAEADGFRACLRCRPNQQSLQEQTTSIILNACRTIETAVAEPRLDDLARQSGLSPFHFQRTFKSAMGLTPKAYAQAHRMNRFREIVGSGEGSITTAIYDAGYTSSSRFYEAATQALGMTPKRLRQGGKGVRILFAIGECSLGSVLIASSAKGVCAMLLGDTPEMVLDDLQTRFPQADLIGNDPDYEMLIAHVIQFVDDPKYGFNLPLDIQGTAFQQRVWDALRDIPIGTTASYSEIAEKIGAPKSFRAVAQACGANNIALAIPCHRVVRSDGGLSGYRWGVERKRAILDAERKAR</sequence>
<dbReference type="AlphaFoldDB" id="A0A843YGK2"/>
<evidence type="ECO:0000256" key="4">
    <source>
        <dbReference type="ARBA" id="ARBA00022603"/>
    </source>
</evidence>
<dbReference type="NCBIfam" id="TIGR00589">
    <property type="entry name" value="ogt"/>
    <property type="match status" value="1"/>
</dbReference>
<dbReference type="SUPFAM" id="SSF57884">
    <property type="entry name" value="Ada DNA repair protein, N-terminal domain (N-Ada 10)"/>
    <property type="match status" value="1"/>
</dbReference>
<dbReference type="PROSITE" id="PS01124">
    <property type="entry name" value="HTH_ARAC_FAMILY_2"/>
    <property type="match status" value="1"/>
</dbReference>
<organism evidence="15 16">
    <name type="scientific">Tritonibacter litoralis</name>
    <dbReference type="NCBI Taxonomy" id="2662264"/>
    <lineage>
        <taxon>Bacteria</taxon>
        <taxon>Pseudomonadati</taxon>
        <taxon>Pseudomonadota</taxon>
        <taxon>Alphaproteobacteria</taxon>
        <taxon>Rhodobacterales</taxon>
        <taxon>Paracoccaceae</taxon>
        <taxon>Tritonibacter</taxon>
    </lineage>
</organism>
<evidence type="ECO:0000256" key="13">
    <source>
        <dbReference type="PIRSR" id="PIRSR000409-3"/>
    </source>
</evidence>
<dbReference type="GO" id="GO:0006281">
    <property type="term" value="P:DNA repair"/>
    <property type="evidence" value="ECO:0007669"/>
    <property type="project" value="UniProtKB-KW"/>
</dbReference>
<proteinExistence type="inferred from homology"/>
<dbReference type="FunFam" id="1.10.10.10:FF:000214">
    <property type="entry name" value="Methylated-DNA--protein-cysteine methyltransferase"/>
    <property type="match status" value="1"/>
</dbReference>
<dbReference type="Gene3D" id="3.30.160.70">
    <property type="entry name" value="Methylated DNA-protein cysteine methyltransferase domain"/>
    <property type="match status" value="1"/>
</dbReference>
<keyword evidence="10" id="KW-0234">DNA repair</keyword>
<evidence type="ECO:0000313" key="15">
    <source>
        <dbReference type="EMBL" id="MQQ10650.1"/>
    </source>
</evidence>
<dbReference type="InterPro" id="IPR004026">
    <property type="entry name" value="Ada_DNA_repair_Zn-bd"/>
</dbReference>
<comment type="catalytic activity">
    <reaction evidence="1">
        <text>a 4-O-methyl-thymidine in DNA + L-cysteinyl-[protein] = a thymidine in DNA + S-methyl-L-cysteinyl-[protein]</text>
        <dbReference type="Rhea" id="RHEA:53428"/>
        <dbReference type="Rhea" id="RHEA-COMP:10131"/>
        <dbReference type="Rhea" id="RHEA-COMP:10132"/>
        <dbReference type="Rhea" id="RHEA-COMP:13555"/>
        <dbReference type="Rhea" id="RHEA-COMP:13556"/>
        <dbReference type="ChEBI" id="CHEBI:29950"/>
        <dbReference type="ChEBI" id="CHEBI:82612"/>
        <dbReference type="ChEBI" id="CHEBI:137386"/>
        <dbReference type="ChEBI" id="CHEBI:137387"/>
        <dbReference type="EC" id="2.1.1.63"/>
    </reaction>
</comment>
<gene>
    <name evidence="15" type="primary">ada</name>
    <name evidence="15" type="ORF">GFB49_19530</name>
</gene>
<dbReference type="EMBL" id="WIBF01000020">
    <property type="protein sequence ID" value="MQQ10650.1"/>
    <property type="molecule type" value="Genomic_DNA"/>
</dbReference>
<dbReference type="InterPro" id="IPR001497">
    <property type="entry name" value="MethylDNA_cys_MeTrfase_AS"/>
</dbReference>